<dbReference type="Proteomes" id="UP000183810">
    <property type="component" value="Chromosome"/>
</dbReference>
<gene>
    <name evidence="2" type="ORF">BOX37_06035</name>
    <name evidence="3" type="ORF">BOX37_08115</name>
    <name evidence="4" type="ORF">BOX37_12750</name>
</gene>
<protein>
    <recommendedName>
        <fullName evidence="1">Transposase IS701-like DDE domain-containing protein</fullName>
    </recommendedName>
</protein>
<accession>A0A1J0VPJ7</accession>
<dbReference type="PANTHER" id="PTHR33627">
    <property type="entry name" value="TRANSPOSASE"/>
    <property type="match status" value="1"/>
</dbReference>
<dbReference type="KEGG" id="nsl:BOX37_12750"/>
<dbReference type="EMBL" id="CP018082">
    <property type="protein sequence ID" value="APE33600.1"/>
    <property type="molecule type" value="Genomic_DNA"/>
</dbReference>
<reference evidence="3" key="1">
    <citation type="submission" date="2016-11" db="EMBL/GenBank/DDBJ databases">
        <authorList>
            <person name="Jaros S."/>
            <person name="Januszkiewicz K."/>
            <person name="Wedrychowicz H."/>
        </authorList>
    </citation>
    <scope>NUCLEOTIDE SEQUENCE [LARGE SCALE GENOMIC DNA]</scope>
    <source>
        <strain evidence="3">Y48</strain>
    </source>
</reference>
<organism evidence="3 5">
    <name type="scientific">Nocardia mangyaensis</name>
    <dbReference type="NCBI Taxonomy" id="2213200"/>
    <lineage>
        <taxon>Bacteria</taxon>
        <taxon>Bacillati</taxon>
        <taxon>Actinomycetota</taxon>
        <taxon>Actinomycetes</taxon>
        <taxon>Mycobacteriales</taxon>
        <taxon>Nocardiaceae</taxon>
        <taxon>Nocardia</taxon>
    </lineage>
</organism>
<proteinExistence type="predicted"/>
<dbReference type="InterPro" id="IPR039365">
    <property type="entry name" value="IS701-like"/>
</dbReference>
<feature type="domain" description="Transposase IS701-like DDE" evidence="1">
    <location>
        <begin position="27"/>
        <end position="236"/>
    </location>
</feature>
<evidence type="ECO:0000259" key="1">
    <source>
        <dbReference type="Pfam" id="PF13546"/>
    </source>
</evidence>
<dbReference type="KEGG" id="nsl:BOX37_06035"/>
<evidence type="ECO:0000313" key="4">
    <source>
        <dbReference type="EMBL" id="APE34679.1"/>
    </source>
</evidence>
<dbReference type="NCBIfam" id="NF033540">
    <property type="entry name" value="transpos_IS701"/>
    <property type="match status" value="1"/>
</dbReference>
<dbReference type="Pfam" id="PF13546">
    <property type="entry name" value="DDE_5"/>
    <property type="match status" value="1"/>
</dbReference>
<dbReference type="EMBL" id="CP018082">
    <property type="protein sequence ID" value="APE34679.1"/>
    <property type="molecule type" value="Genomic_DNA"/>
</dbReference>
<dbReference type="AlphaFoldDB" id="A0A1J0VPJ7"/>
<dbReference type="PANTHER" id="PTHR33627:SF1">
    <property type="entry name" value="TRANSPOSASE"/>
    <property type="match status" value="1"/>
</dbReference>
<evidence type="ECO:0000313" key="2">
    <source>
        <dbReference type="EMBL" id="APE33600.1"/>
    </source>
</evidence>
<dbReference type="InterPro" id="IPR038721">
    <property type="entry name" value="IS701-like_DDE_dom"/>
</dbReference>
<name>A0A1J0VPJ7_9NOCA</name>
<evidence type="ECO:0000313" key="5">
    <source>
        <dbReference type="Proteomes" id="UP000183810"/>
    </source>
</evidence>
<dbReference type="InterPro" id="IPR012337">
    <property type="entry name" value="RNaseH-like_sf"/>
</dbReference>
<dbReference type="KEGG" id="nsl:BOX37_08115"/>
<sequence length="396" mass="43798">MDDVVAEDVSVWRVAFDEVFAGIAGMFGRVESRRWARSYLTGLLAPVERKNSWQLSDAAGVVGPDGLQHFLNRSRWDADELRDRLRSYVTTALACPDGVLVVDETGFLKKGVKSVGVQRQYSGTAGRVENCQLGVFLAYAAGAGRALIDRELYLPESWTGDADRCTEAGIPDPRREQGVVTKPRLAEAMIARTVEAGVTAGWVAADSAYGRDGKFRSFCEARRLSYVLEVPVRQTVNDLDGRRRVDTLVGRAPADAWHRVSAGLGERGERVYDWAWATLPSFGDVPAGFSRTLLARRSLDDPTDIAYYLCFHPATVTREQIIAVAGSRWAVEECFQAAKDQCGLDHYQVRKWTPWYRHITLAMLAHAFLAVTAATDPKAHAGWVESQSPTSAVSWR</sequence>
<dbReference type="EMBL" id="CP018082">
    <property type="protein sequence ID" value="APE33937.1"/>
    <property type="molecule type" value="Genomic_DNA"/>
</dbReference>
<evidence type="ECO:0000313" key="3">
    <source>
        <dbReference type="EMBL" id="APE33937.1"/>
    </source>
</evidence>
<keyword evidence="5" id="KW-1185">Reference proteome</keyword>
<dbReference type="SUPFAM" id="SSF53098">
    <property type="entry name" value="Ribonuclease H-like"/>
    <property type="match status" value="1"/>
</dbReference>